<dbReference type="EMBL" id="JARYMX010000005">
    <property type="protein sequence ID" value="KAJ9547112.1"/>
    <property type="molecule type" value="Genomic_DNA"/>
</dbReference>
<feature type="compositionally biased region" description="Basic and acidic residues" evidence="2">
    <location>
        <begin position="374"/>
        <end position="384"/>
    </location>
</feature>
<keyword evidence="1" id="KW-0175">Coiled coil</keyword>
<feature type="region of interest" description="Disordered" evidence="2">
    <location>
        <begin position="369"/>
        <end position="432"/>
    </location>
</feature>
<name>A0AA38W581_9ASTR</name>
<dbReference type="PANTHER" id="PTHR46249:SF29">
    <property type="entry name" value="VIRAL MOVEMENT PROTEIN"/>
    <property type="match status" value="1"/>
</dbReference>
<evidence type="ECO:0000313" key="4">
    <source>
        <dbReference type="Proteomes" id="UP001172457"/>
    </source>
</evidence>
<dbReference type="AlphaFoldDB" id="A0AA38W581"/>
<accession>A0AA38W581</accession>
<reference evidence="3" key="1">
    <citation type="submission" date="2023-03" db="EMBL/GenBank/DDBJ databases">
        <title>Chromosome-scale reference genome and RAD-based genetic map of yellow starthistle (Centaurea solstitialis) reveal putative structural variation and QTLs associated with invader traits.</title>
        <authorList>
            <person name="Reatini B."/>
            <person name="Cang F.A."/>
            <person name="Jiang Q."/>
            <person name="Mckibben M.T.W."/>
            <person name="Barker M.S."/>
            <person name="Rieseberg L.H."/>
            <person name="Dlugosch K.M."/>
        </authorList>
    </citation>
    <scope>NUCLEOTIDE SEQUENCE</scope>
    <source>
        <strain evidence="3">CAN-66</strain>
        <tissue evidence="3">Leaf</tissue>
    </source>
</reference>
<gene>
    <name evidence="3" type="ORF">OSB04_019655</name>
</gene>
<comment type="caution">
    <text evidence="3">The sequence shown here is derived from an EMBL/GenBank/DDBJ whole genome shotgun (WGS) entry which is preliminary data.</text>
</comment>
<proteinExistence type="predicted"/>
<sequence length="432" mass="49499">MTTVPDFIRHEDGQVEVRFSQEKRNVFPTSYMVQPLKSKGTEHFQYDICDCHDCLEEAYKIEYEEDIPKKKRSQQKLKERYESGDPTIGLLGEPLGKFDYYVRYGDTPVPTSKASLNLPPNLLKNQPQGECHVITPSPSTQEYEDEFPPLSPFEITQQRPKHDWKIKTPTTIGPIGQPTQIENKVLKKTLTQQSKSFKTQETLVSKVQTLEVIIYEIRVRMQGLLEELLRMVQTRTPAQTQNVLASKEAEMKFLKTQLIDLERQHKEQRMSMQIDDPWRLPTTPFVGTSFNPQPLALAPISQKPTSLSIWSKEQEKRKAKKSLPPQSFEKTFVAASSSQGDYYEDTSMVASSKPPTVLPIQKANPISSFLQSLTREETIPKKPETTAPMDEEEVYEPEDEASRTTPQRRTTKAPKGDSKQTFTFDDIPPSQR</sequence>
<dbReference type="Proteomes" id="UP001172457">
    <property type="component" value="Chromosome 5"/>
</dbReference>
<organism evidence="3 4">
    <name type="scientific">Centaurea solstitialis</name>
    <name type="common">yellow star-thistle</name>
    <dbReference type="NCBI Taxonomy" id="347529"/>
    <lineage>
        <taxon>Eukaryota</taxon>
        <taxon>Viridiplantae</taxon>
        <taxon>Streptophyta</taxon>
        <taxon>Embryophyta</taxon>
        <taxon>Tracheophyta</taxon>
        <taxon>Spermatophyta</taxon>
        <taxon>Magnoliopsida</taxon>
        <taxon>eudicotyledons</taxon>
        <taxon>Gunneridae</taxon>
        <taxon>Pentapetalae</taxon>
        <taxon>asterids</taxon>
        <taxon>campanulids</taxon>
        <taxon>Asterales</taxon>
        <taxon>Asteraceae</taxon>
        <taxon>Carduoideae</taxon>
        <taxon>Cardueae</taxon>
        <taxon>Centaureinae</taxon>
        <taxon>Centaurea</taxon>
    </lineage>
</organism>
<feature type="compositionally biased region" description="Acidic residues" evidence="2">
    <location>
        <begin position="389"/>
        <end position="399"/>
    </location>
</feature>
<feature type="coiled-coil region" evidence="1">
    <location>
        <begin position="244"/>
        <end position="271"/>
    </location>
</feature>
<evidence type="ECO:0000313" key="3">
    <source>
        <dbReference type="EMBL" id="KAJ9547112.1"/>
    </source>
</evidence>
<keyword evidence="4" id="KW-1185">Reference proteome</keyword>
<evidence type="ECO:0000256" key="1">
    <source>
        <dbReference type="SAM" id="Coils"/>
    </source>
</evidence>
<dbReference type="PANTHER" id="PTHR46249">
    <property type="entry name" value="CCHC-TYPE DOMAIN-CONTAINING PROTEIN-RELATED"/>
    <property type="match status" value="1"/>
</dbReference>
<evidence type="ECO:0000256" key="2">
    <source>
        <dbReference type="SAM" id="MobiDB-lite"/>
    </source>
</evidence>
<protein>
    <submittedName>
        <fullName evidence="3">Uncharacterized protein</fullName>
    </submittedName>
</protein>